<dbReference type="STRING" id="861266.ARTSIC4J27_3106"/>
<dbReference type="SUPFAM" id="SSF159941">
    <property type="entry name" value="MM3350-like"/>
    <property type="match status" value="1"/>
</dbReference>
<keyword evidence="3" id="KW-1185">Reference proteome</keyword>
<accession>A0A024H547</accession>
<dbReference type="EMBL" id="CAQI01000047">
    <property type="protein sequence ID" value="CCQ47128.1"/>
    <property type="molecule type" value="Genomic_DNA"/>
</dbReference>
<reference evidence="3" key="1">
    <citation type="journal article" date="2014" name="Genome Announc.">
        <title>Genome Sequence of Arthrobacter siccitolerans 4J27, a Xeroprotectant-Producing Desiccation-Tolerant Microorganism.</title>
        <authorList>
            <person name="Manzanera M."/>
            <person name="Santa-Cruz-Calvo L."/>
            <person name="Vilchez J.I."/>
            <person name="Garcia-Fontana C."/>
            <person name="Silva-Castro G.A."/>
            <person name="Calvo C."/>
            <person name="Gonzalez-Lopez J."/>
        </authorList>
    </citation>
    <scope>NUCLEOTIDE SEQUENCE [LARGE SCALE GENOMIC DNA]</scope>
    <source>
        <strain evidence="3">4J27</strain>
    </source>
</reference>
<dbReference type="InterPro" id="IPR024047">
    <property type="entry name" value="MM3350-like_sf"/>
</dbReference>
<feature type="domain" description="Plasmid pRiA4b Orf3-like" evidence="1">
    <location>
        <begin position="9"/>
        <end position="186"/>
    </location>
</feature>
<sequence>MLPAGTVPAFDLRISIEDIEPPVWRQLRLPTGLTVQQFHLAVQAAFGWEDRHLYGVRALDPAGRPRVVMGPEGATEDPRAELPGVVVLSELLDPHKPNTGFEYEYDFGDGWMHRVELLGPAELEHGELLCLDGANRGPVEDSGGPLGYTRLVQILADQQHPEHEDAARWVFETAGEFGRRFDATRFGVQAANRKLRILALQWWPQPLLDEERDAVLGPVLWLLQNAAGDGLELTKDGYLKPALVKRAVEEIGWEGIVYGKGNREANVLPVRELRQHAIAWKLVRKLKGRLVLAPRGRRALEYPGYLWDLVVDIIASPGHDAVRLVTGLYANWYLTCIAPPWNQERDVIRLALEETGFVTRSGDPIPDEWITDIYRTVSWNLMCLRVMTPKATFADRPLLTDGGVKFFLAVQEAELLSRKP</sequence>
<protein>
    <submittedName>
        <fullName evidence="2">Plasmid pRiA4b ORF-3-like family protein</fullName>
    </submittedName>
</protein>
<dbReference type="PANTHER" id="PTHR41878">
    <property type="entry name" value="LEXA REPRESSOR-RELATED"/>
    <property type="match status" value="1"/>
</dbReference>
<evidence type="ECO:0000259" key="1">
    <source>
        <dbReference type="Pfam" id="PF07929"/>
    </source>
</evidence>
<dbReference type="Gene3D" id="3.10.290.30">
    <property type="entry name" value="MM3350-like"/>
    <property type="match status" value="1"/>
</dbReference>
<comment type="caution">
    <text evidence="2">The sequence shown here is derived from an EMBL/GenBank/DDBJ whole genome shotgun (WGS) entry which is preliminary data.</text>
</comment>
<organism evidence="2 3">
    <name type="scientific">Pseudarthrobacter siccitolerans</name>
    <dbReference type="NCBI Taxonomy" id="861266"/>
    <lineage>
        <taxon>Bacteria</taxon>
        <taxon>Bacillati</taxon>
        <taxon>Actinomycetota</taxon>
        <taxon>Actinomycetes</taxon>
        <taxon>Micrococcales</taxon>
        <taxon>Micrococcaceae</taxon>
        <taxon>Pseudarthrobacter</taxon>
    </lineage>
</organism>
<dbReference type="PANTHER" id="PTHR41878:SF1">
    <property type="entry name" value="TNPR PROTEIN"/>
    <property type="match status" value="1"/>
</dbReference>
<evidence type="ECO:0000313" key="2">
    <source>
        <dbReference type="EMBL" id="CCQ47128.1"/>
    </source>
</evidence>
<dbReference type="Proteomes" id="UP000035722">
    <property type="component" value="Unassembled WGS sequence"/>
</dbReference>
<name>A0A024H547_9MICC</name>
<evidence type="ECO:0000313" key="3">
    <source>
        <dbReference type="Proteomes" id="UP000035722"/>
    </source>
</evidence>
<dbReference type="AlphaFoldDB" id="A0A024H547"/>
<proteinExistence type="predicted"/>
<dbReference type="Pfam" id="PF07929">
    <property type="entry name" value="PRiA4_ORF3"/>
    <property type="match status" value="1"/>
</dbReference>
<dbReference type="InterPro" id="IPR012912">
    <property type="entry name" value="Plasmid_pRiA4b_Orf3-like"/>
</dbReference>
<gene>
    <name evidence="2" type="primary">orf29</name>
    <name evidence="2" type="ORF">ARTSIC4J27_3106</name>
</gene>